<dbReference type="GO" id="GO:0046316">
    <property type="term" value="F:gluconokinase activity"/>
    <property type="evidence" value="ECO:0007669"/>
    <property type="project" value="UniProtKB-EC"/>
</dbReference>
<evidence type="ECO:0000256" key="8">
    <source>
        <dbReference type="ARBA" id="ARBA00048090"/>
    </source>
</evidence>
<dbReference type="NCBIfam" id="TIGR01313">
    <property type="entry name" value="therm_gnt_kin"/>
    <property type="match status" value="1"/>
</dbReference>
<accession>A0ABU3NJP6</accession>
<comment type="pathway">
    <text evidence="1">Carbohydrate acid metabolism.</text>
</comment>
<evidence type="ECO:0000313" key="10">
    <source>
        <dbReference type="EMBL" id="MDT8897054.1"/>
    </source>
</evidence>
<evidence type="ECO:0000256" key="9">
    <source>
        <dbReference type="RuleBase" id="RU363066"/>
    </source>
</evidence>
<dbReference type="PANTHER" id="PTHR43442:SF3">
    <property type="entry name" value="GLUCONOKINASE-RELATED"/>
    <property type="match status" value="1"/>
</dbReference>
<proteinExistence type="inferred from homology"/>
<comment type="catalytic activity">
    <reaction evidence="8 9">
        <text>D-gluconate + ATP = 6-phospho-D-gluconate + ADP + H(+)</text>
        <dbReference type="Rhea" id="RHEA:19433"/>
        <dbReference type="ChEBI" id="CHEBI:15378"/>
        <dbReference type="ChEBI" id="CHEBI:18391"/>
        <dbReference type="ChEBI" id="CHEBI:30616"/>
        <dbReference type="ChEBI" id="CHEBI:58759"/>
        <dbReference type="ChEBI" id="CHEBI:456216"/>
        <dbReference type="EC" id="2.7.1.12"/>
    </reaction>
</comment>
<name>A0ABU3NJP6_9CHLR</name>
<evidence type="ECO:0000256" key="6">
    <source>
        <dbReference type="ARBA" id="ARBA00022777"/>
    </source>
</evidence>
<evidence type="ECO:0000256" key="3">
    <source>
        <dbReference type="ARBA" id="ARBA00012054"/>
    </source>
</evidence>
<dbReference type="EMBL" id="JAUHMF010000001">
    <property type="protein sequence ID" value="MDT8897054.1"/>
    <property type="molecule type" value="Genomic_DNA"/>
</dbReference>
<keyword evidence="6 9" id="KW-0418">Kinase</keyword>
<dbReference type="Gene3D" id="3.40.50.300">
    <property type="entry name" value="P-loop containing nucleotide triphosphate hydrolases"/>
    <property type="match status" value="1"/>
</dbReference>
<evidence type="ECO:0000256" key="4">
    <source>
        <dbReference type="ARBA" id="ARBA00022679"/>
    </source>
</evidence>
<protein>
    <recommendedName>
        <fullName evidence="3 9">Gluconokinase</fullName>
        <ecNumber evidence="3 9">2.7.1.12</ecNumber>
    </recommendedName>
</protein>
<keyword evidence="7 9" id="KW-0067">ATP-binding</keyword>
<evidence type="ECO:0000256" key="1">
    <source>
        <dbReference type="ARBA" id="ARBA00004761"/>
    </source>
</evidence>
<dbReference type="Pfam" id="PF01202">
    <property type="entry name" value="SKI"/>
    <property type="match status" value="1"/>
</dbReference>
<evidence type="ECO:0000256" key="5">
    <source>
        <dbReference type="ARBA" id="ARBA00022741"/>
    </source>
</evidence>
<organism evidence="10 11">
    <name type="scientific">Thermanaerothrix solaris</name>
    <dbReference type="NCBI Taxonomy" id="3058434"/>
    <lineage>
        <taxon>Bacteria</taxon>
        <taxon>Bacillati</taxon>
        <taxon>Chloroflexota</taxon>
        <taxon>Anaerolineae</taxon>
        <taxon>Anaerolineales</taxon>
        <taxon>Anaerolineaceae</taxon>
        <taxon>Thermanaerothrix</taxon>
    </lineage>
</organism>
<keyword evidence="5 9" id="KW-0547">Nucleotide-binding</keyword>
<evidence type="ECO:0000256" key="2">
    <source>
        <dbReference type="ARBA" id="ARBA00008420"/>
    </source>
</evidence>
<keyword evidence="4 9" id="KW-0808">Transferase</keyword>
<dbReference type="Proteomes" id="UP001254165">
    <property type="component" value="Unassembled WGS sequence"/>
</dbReference>
<comment type="caution">
    <text evidence="10">The sequence shown here is derived from an EMBL/GenBank/DDBJ whole genome shotgun (WGS) entry which is preliminary data.</text>
</comment>
<reference evidence="10 11" key="1">
    <citation type="submission" date="2023-07" db="EMBL/GenBank/DDBJ databases">
        <title>Novel species of Thermanaerothrix with wide hydrolytic capabilities.</title>
        <authorList>
            <person name="Zayulina K.S."/>
            <person name="Podosokorskaya O.A."/>
            <person name="Elcheninov A.G."/>
        </authorList>
    </citation>
    <scope>NUCLEOTIDE SEQUENCE [LARGE SCALE GENOMIC DNA]</scope>
    <source>
        <strain evidence="10 11">4228-RoL</strain>
    </source>
</reference>
<sequence>MGVAGSGKTTVGRALAAALGWEFYDGDDYHPPENIAKMAAGIPLRDADRYPWLETLRCLIASRLRDGRSFVLACSALKAEYRDVLLKDNPGGQLIYLKGDYALIRDRLLRRSGHYMKPELLDSQLEALEEPDHAFTVDIRLTVDEIVRRIITVFFKNPDESVQIERKIEFLPESVSSQKIMLPNGYCSAKR</sequence>
<dbReference type="InterPro" id="IPR027417">
    <property type="entry name" value="P-loop_NTPase"/>
</dbReference>
<dbReference type="SUPFAM" id="SSF52540">
    <property type="entry name" value="P-loop containing nucleoside triphosphate hydrolases"/>
    <property type="match status" value="1"/>
</dbReference>
<dbReference type="CDD" id="cd02021">
    <property type="entry name" value="GntK"/>
    <property type="match status" value="1"/>
</dbReference>
<dbReference type="EC" id="2.7.1.12" evidence="3 9"/>
<evidence type="ECO:0000313" key="11">
    <source>
        <dbReference type="Proteomes" id="UP001254165"/>
    </source>
</evidence>
<comment type="similarity">
    <text evidence="2 9">Belongs to the gluconokinase GntK/GntV family.</text>
</comment>
<gene>
    <name evidence="10" type="ORF">QYE77_02165</name>
</gene>
<dbReference type="InterPro" id="IPR006001">
    <property type="entry name" value="Therm_gnt_kin"/>
</dbReference>
<dbReference type="PANTHER" id="PTHR43442">
    <property type="entry name" value="GLUCONOKINASE-RELATED"/>
    <property type="match status" value="1"/>
</dbReference>
<keyword evidence="11" id="KW-1185">Reference proteome</keyword>
<dbReference type="InterPro" id="IPR031322">
    <property type="entry name" value="Shikimate/glucono_kinase"/>
</dbReference>
<evidence type="ECO:0000256" key="7">
    <source>
        <dbReference type="ARBA" id="ARBA00022840"/>
    </source>
</evidence>